<proteinExistence type="inferred from homology"/>
<dbReference type="GO" id="GO:0006412">
    <property type="term" value="P:translation"/>
    <property type="evidence" value="ECO:0007669"/>
    <property type="project" value="UniProtKB-UniRule"/>
</dbReference>
<dbReference type="HAMAP" id="MF_00291_B">
    <property type="entry name" value="Ribosomal_uS2_B"/>
    <property type="match status" value="1"/>
</dbReference>
<evidence type="ECO:0000256" key="3">
    <source>
        <dbReference type="ARBA" id="ARBA00023274"/>
    </source>
</evidence>
<dbReference type="Pfam" id="PF00318">
    <property type="entry name" value="Ribosomal_S2"/>
    <property type="match status" value="1"/>
</dbReference>
<dbReference type="PANTHER" id="PTHR12534:SF0">
    <property type="entry name" value="SMALL RIBOSOMAL SUBUNIT PROTEIN US2M"/>
    <property type="match status" value="1"/>
</dbReference>
<evidence type="ECO:0000256" key="2">
    <source>
        <dbReference type="ARBA" id="ARBA00022980"/>
    </source>
</evidence>
<dbReference type="Gene3D" id="3.40.50.10490">
    <property type="entry name" value="Glucose-6-phosphate isomerase like protein, domain 1"/>
    <property type="match status" value="1"/>
</dbReference>
<comment type="similarity">
    <text evidence="1 5 6">Belongs to the universal ribosomal protein uS2 family.</text>
</comment>
<dbReference type="EMBL" id="NJBO01000008">
    <property type="protein sequence ID" value="TKJ42826.1"/>
    <property type="molecule type" value="Genomic_DNA"/>
</dbReference>
<keyword evidence="2 5" id="KW-0689">Ribosomal protein</keyword>
<dbReference type="Proteomes" id="UP000317778">
    <property type="component" value="Unassembled WGS sequence"/>
</dbReference>
<comment type="caution">
    <text evidence="7">The sequence shown here is derived from an EMBL/GenBank/DDBJ whole genome shotgun (WGS) entry which is preliminary data.</text>
</comment>
<reference evidence="7 8" key="1">
    <citation type="submission" date="2017-06" db="EMBL/GenBank/DDBJ databases">
        <title>Novel microbial phyla capable of carbon fixation and sulfur reduction in deep-sea sediments.</title>
        <authorList>
            <person name="Huang J."/>
            <person name="Baker B."/>
            <person name="Wang Y."/>
        </authorList>
    </citation>
    <scope>NUCLEOTIDE SEQUENCE [LARGE SCALE GENOMIC DNA]</scope>
    <source>
        <strain evidence="7">B3_TA06</strain>
    </source>
</reference>
<dbReference type="PROSITE" id="PS00963">
    <property type="entry name" value="RIBOSOMAL_S2_2"/>
    <property type="match status" value="1"/>
</dbReference>
<dbReference type="InterPro" id="IPR001865">
    <property type="entry name" value="Ribosomal_uS2"/>
</dbReference>
<evidence type="ECO:0000313" key="7">
    <source>
        <dbReference type="EMBL" id="TKJ42826.1"/>
    </source>
</evidence>
<evidence type="ECO:0000256" key="4">
    <source>
        <dbReference type="ARBA" id="ARBA00035256"/>
    </source>
</evidence>
<evidence type="ECO:0000256" key="1">
    <source>
        <dbReference type="ARBA" id="ARBA00006242"/>
    </source>
</evidence>
<name>A0A532V6K2_UNCT6</name>
<evidence type="ECO:0000256" key="6">
    <source>
        <dbReference type="RuleBase" id="RU003631"/>
    </source>
</evidence>
<accession>A0A532V6K2</accession>
<dbReference type="AlphaFoldDB" id="A0A532V6K2"/>
<dbReference type="Gene3D" id="1.10.287.610">
    <property type="entry name" value="Helix hairpin bin"/>
    <property type="match status" value="1"/>
</dbReference>
<dbReference type="GO" id="GO:0022627">
    <property type="term" value="C:cytosolic small ribosomal subunit"/>
    <property type="evidence" value="ECO:0007669"/>
    <property type="project" value="TreeGrafter"/>
</dbReference>
<protein>
    <recommendedName>
        <fullName evidence="4 5">Small ribosomal subunit protein uS2</fullName>
    </recommendedName>
</protein>
<dbReference type="PROSITE" id="PS00962">
    <property type="entry name" value="RIBOSOMAL_S2_1"/>
    <property type="match status" value="1"/>
</dbReference>
<dbReference type="GO" id="GO:0003735">
    <property type="term" value="F:structural constituent of ribosome"/>
    <property type="evidence" value="ECO:0007669"/>
    <property type="project" value="InterPro"/>
</dbReference>
<evidence type="ECO:0000256" key="5">
    <source>
        <dbReference type="HAMAP-Rule" id="MF_00291"/>
    </source>
</evidence>
<dbReference type="SUPFAM" id="SSF52313">
    <property type="entry name" value="Ribosomal protein S2"/>
    <property type="match status" value="1"/>
</dbReference>
<keyword evidence="3 5" id="KW-0687">Ribonucleoprotein</keyword>
<dbReference type="PRINTS" id="PR00395">
    <property type="entry name" value="RIBOSOMALS2"/>
</dbReference>
<dbReference type="PANTHER" id="PTHR12534">
    <property type="entry name" value="30S RIBOSOMAL PROTEIN S2 PROKARYOTIC AND ORGANELLAR"/>
    <property type="match status" value="1"/>
</dbReference>
<dbReference type="CDD" id="cd01425">
    <property type="entry name" value="RPS2"/>
    <property type="match status" value="1"/>
</dbReference>
<sequence>MNKEQDRAVGVPVVSFDLKNLLEAGVHFGHRARRWNPKFERFIYGKRNGIHIIDIRQTIERLRLAYEAVGSILETGGDAIFVGTKQQAREIITEEAGRCGSYFVVDRWVGGLLTNFENVSKRVQRYAELDSIITGEQFKELPEKEQVRLMRLHRKMSKLYKGVRNMDSIPGLMFVVDPVKEATAVAEVRRLKIPVIALIDTNGDPDSVDYPIPGNDDAMRSIKLVTSVVADAVMRSKKAFEAELEEESEDKS</sequence>
<dbReference type="NCBIfam" id="TIGR01011">
    <property type="entry name" value="rpsB_bact"/>
    <property type="match status" value="1"/>
</dbReference>
<organism evidence="7 8">
    <name type="scientific">candidate division TA06 bacterium B3_TA06</name>
    <dbReference type="NCBI Taxonomy" id="2012487"/>
    <lineage>
        <taxon>Bacteria</taxon>
        <taxon>Bacteria division TA06</taxon>
    </lineage>
</organism>
<dbReference type="InterPro" id="IPR005706">
    <property type="entry name" value="Ribosomal_uS2_bac/mit/plastid"/>
</dbReference>
<evidence type="ECO:0000313" key="8">
    <source>
        <dbReference type="Proteomes" id="UP000317778"/>
    </source>
</evidence>
<gene>
    <name evidence="5 7" type="primary">rpsB</name>
    <name evidence="7" type="ORF">CEE36_06050</name>
</gene>
<dbReference type="InterPro" id="IPR018130">
    <property type="entry name" value="Ribosomal_uS2_CS"/>
</dbReference>
<dbReference type="InterPro" id="IPR023591">
    <property type="entry name" value="Ribosomal_uS2_flav_dom_sf"/>
</dbReference>